<organism evidence="8 9">
    <name type="scientific">Svornostia abyssi</name>
    <dbReference type="NCBI Taxonomy" id="2898438"/>
    <lineage>
        <taxon>Bacteria</taxon>
        <taxon>Bacillati</taxon>
        <taxon>Actinomycetota</taxon>
        <taxon>Thermoleophilia</taxon>
        <taxon>Solirubrobacterales</taxon>
        <taxon>Baekduiaceae</taxon>
        <taxon>Svornostia</taxon>
    </lineage>
</organism>
<keyword evidence="5 6" id="KW-0472">Membrane</keyword>
<gene>
    <name evidence="8" type="ORF">LRS13_03620</name>
</gene>
<evidence type="ECO:0000313" key="9">
    <source>
        <dbReference type="Proteomes" id="UP001058860"/>
    </source>
</evidence>
<dbReference type="PANTHER" id="PTHR36115">
    <property type="entry name" value="PROLINE-RICH ANTIGEN HOMOLOG-RELATED"/>
    <property type="match status" value="1"/>
</dbReference>
<evidence type="ECO:0000256" key="6">
    <source>
        <dbReference type="SAM" id="Phobius"/>
    </source>
</evidence>
<keyword evidence="2" id="KW-1003">Cell membrane</keyword>
<evidence type="ECO:0000313" key="8">
    <source>
        <dbReference type="EMBL" id="UUY04634.1"/>
    </source>
</evidence>
<dbReference type="EMBL" id="CP088295">
    <property type="protein sequence ID" value="UUY04634.1"/>
    <property type="molecule type" value="Genomic_DNA"/>
</dbReference>
<feature type="transmembrane region" description="Helical" evidence="6">
    <location>
        <begin position="59"/>
        <end position="83"/>
    </location>
</feature>
<keyword evidence="3 6" id="KW-0812">Transmembrane</keyword>
<feature type="transmembrane region" description="Helical" evidence="6">
    <location>
        <begin position="148"/>
        <end position="168"/>
    </location>
</feature>
<evidence type="ECO:0000256" key="4">
    <source>
        <dbReference type="ARBA" id="ARBA00022989"/>
    </source>
</evidence>
<keyword evidence="9" id="KW-1185">Reference proteome</keyword>
<comment type="subcellular location">
    <subcellularLocation>
        <location evidence="1">Cell membrane</location>
        <topology evidence="1">Multi-pass membrane protein</topology>
    </subcellularLocation>
</comment>
<dbReference type="Proteomes" id="UP001058860">
    <property type="component" value="Chromosome"/>
</dbReference>
<protein>
    <submittedName>
        <fullName evidence="8">RDD family protein</fullName>
    </submittedName>
</protein>
<reference evidence="9" key="1">
    <citation type="submission" date="2021-11" db="EMBL/GenBank/DDBJ databases">
        <title>Cultivation dependent microbiological survey of springs from the worlds oldest radium mine currently devoted to the extraction of radon-saturated water.</title>
        <authorList>
            <person name="Kapinusova G."/>
            <person name="Smrhova T."/>
            <person name="Strejcek M."/>
            <person name="Suman J."/>
            <person name="Jani K."/>
            <person name="Pajer P."/>
            <person name="Uhlik O."/>
        </authorList>
    </citation>
    <scope>NUCLEOTIDE SEQUENCE [LARGE SCALE GENOMIC DNA]</scope>
    <source>
        <strain evidence="9">J379</strain>
    </source>
</reference>
<dbReference type="InterPro" id="IPR010432">
    <property type="entry name" value="RDD"/>
</dbReference>
<name>A0ABY5PIY1_9ACTN</name>
<dbReference type="InterPro" id="IPR051791">
    <property type="entry name" value="Pra-immunoreactive"/>
</dbReference>
<dbReference type="Pfam" id="PF06271">
    <property type="entry name" value="RDD"/>
    <property type="match status" value="1"/>
</dbReference>
<feature type="domain" description="RDD" evidence="7">
    <location>
        <begin position="44"/>
        <end position="187"/>
    </location>
</feature>
<sequence length="194" mass="20207">MRSEGSIPPPGYTPSTAGYGGGPVPPGAFAPPAAAPVPLGNYQLASWGSRLAAVLIDGLVVLGVAIVGALALGVVLGGLFSLIDGGGVGFTLGAVFGGIIGYFGGLFLQPYWMAKHDGKTLGKQALNIRTIRVNGQPTDLGWSSLRQIVVIWLLINVVGGTFFIPWLLNYLWPLWDAENRAGHDMLVGSRVVKA</sequence>
<keyword evidence="4 6" id="KW-1133">Transmembrane helix</keyword>
<evidence type="ECO:0000256" key="5">
    <source>
        <dbReference type="ARBA" id="ARBA00023136"/>
    </source>
</evidence>
<dbReference type="PANTHER" id="PTHR36115:SF6">
    <property type="entry name" value="PROLINE-RICH ANTIGEN HOMOLOG"/>
    <property type="match status" value="1"/>
</dbReference>
<evidence type="ECO:0000256" key="3">
    <source>
        <dbReference type="ARBA" id="ARBA00022692"/>
    </source>
</evidence>
<proteinExistence type="predicted"/>
<dbReference type="RefSeq" id="WP_353865109.1">
    <property type="nucleotide sequence ID" value="NZ_CP088295.1"/>
</dbReference>
<accession>A0ABY5PIY1</accession>
<feature type="transmembrane region" description="Helical" evidence="6">
    <location>
        <begin position="89"/>
        <end position="108"/>
    </location>
</feature>
<evidence type="ECO:0000256" key="1">
    <source>
        <dbReference type="ARBA" id="ARBA00004651"/>
    </source>
</evidence>
<evidence type="ECO:0000259" key="7">
    <source>
        <dbReference type="Pfam" id="PF06271"/>
    </source>
</evidence>
<evidence type="ECO:0000256" key="2">
    <source>
        <dbReference type="ARBA" id="ARBA00022475"/>
    </source>
</evidence>